<dbReference type="InterPro" id="IPR017907">
    <property type="entry name" value="Znf_RING_CS"/>
</dbReference>
<protein>
    <recommendedName>
        <fullName evidence="2">E3 ubiquitin-protein ligase RNF170</fullName>
    </recommendedName>
    <alternativeName>
        <fullName evidence="11">RING finger protein 170</fullName>
    </alternativeName>
    <alternativeName>
        <fullName evidence="10">RING-type E3 ubiquitin transferase RNF170</fullName>
    </alternativeName>
</protein>
<accession>A0AAV7EAB5</accession>
<gene>
    <name evidence="15" type="ORF">H6P81_015493</name>
</gene>
<dbReference type="InterPro" id="IPR027370">
    <property type="entry name" value="Znf-RING_euk"/>
</dbReference>
<dbReference type="GO" id="GO:0005789">
    <property type="term" value="C:endoplasmic reticulum membrane"/>
    <property type="evidence" value="ECO:0007669"/>
    <property type="project" value="UniProtKB-SubCell"/>
</dbReference>
<evidence type="ECO:0000256" key="12">
    <source>
        <dbReference type="PROSITE-ProRule" id="PRU00175"/>
    </source>
</evidence>
<evidence type="ECO:0000313" key="16">
    <source>
        <dbReference type="Proteomes" id="UP000825729"/>
    </source>
</evidence>
<dbReference type="Gene3D" id="3.30.40.10">
    <property type="entry name" value="Zinc/RING finger domain, C3HC4 (zinc finger)"/>
    <property type="match status" value="1"/>
</dbReference>
<keyword evidence="9 13" id="KW-0472">Membrane</keyword>
<comment type="subcellular location">
    <subcellularLocation>
        <location evidence="1">Endoplasmic reticulum membrane</location>
        <topology evidence="1">Multi-pass membrane protein</topology>
    </subcellularLocation>
</comment>
<dbReference type="PANTHER" id="PTHR22894:SF5">
    <property type="entry name" value="RING-TYPE DOMAIN-CONTAINING PROTEIN"/>
    <property type="match status" value="1"/>
</dbReference>
<evidence type="ECO:0000256" key="8">
    <source>
        <dbReference type="ARBA" id="ARBA00022989"/>
    </source>
</evidence>
<feature type="domain" description="RING-type" evidence="14">
    <location>
        <begin position="9"/>
        <end position="54"/>
    </location>
</feature>
<sequence length="185" mass="20679">MVPPPDDVCPICHDRFALASACQANCSHWFCAHCIIRVWQHGSTLQPCKCPICRRQITLLIPSDSRVHHNDSEAGRALEMIEKYNRLFGGGSYSLLQRVQDLPFLIRRLLGELLNPQRSLPLVLRVRAVLAMLLSAAYVISPVDIIPEALFGIVGLMDDLLIVLVVFLHLSALYRSALVYRHGGT</sequence>
<dbReference type="EMBL" id="JAINDJ010000006">
    <property type="protein sequence ID" value="KAG9444153.1"/>
    <property type="molecule type" value="Genomic_DNA"/>
</dbReference>
<evidence type="ECO:0000256" key="9">
    <source>
        <dbReference type="ARBA" id="ARBA00023136"/>
    </source>
</evidence>
<evidence type="ECO:0000256" key="3">
    <source>
        <dbReference type="ARBA" id="ARBA00022692"/>
    </source>
</evidence>
<keyword evidence="3 13" id="KW-0812">Transmembrane</keyword>
<keyword evidence="4" id="KW-0479">Metal-binding</keyword>
<dbReference type="GO" id="GO:0061630">
    <property type="term" value="F:ubiquitin protein ligase activity"/>
    <property type="evidence" value="ECO:0007669"/>
    <property type="project" value="InterPro"/>
</dbReference>
<dbReference type="InterPro" id="IPR038896">
    <property type="entry name" value="RNF170"/>
</dbReference>
<dbReference type="Pfam" id="PF06803">
    <property type="entry name" value="DUF1232"/>
    <property type="match status" value="1"/>
</dbReference>
<dbReference type="InterPro" id="IPR010652">
    <property type="entry name" value="DUF1232"/>
</dbReference>
<dbReference type="AlphaFoldDB" id="A0AAV7EAB5"/>
<organism evidence="15 16">
    <name type="scientific">Aristolochia fimbriata</name>
    <name type="common">White veined hardy Dutchman's pipe vine</name>
    <dbReference type="NCBI Taxonomy" id="158543"/>
    <lineage>
        <taxon>Eukaryota</taxon>
        <taxon>Viridiplantae</taxon>
        <taxon>Streptophyta</taxon>
        <taxon>Embryophyta</taxon>
        <taxon>Tracheophyta</taxon>
        <taxon>Spermatophyta</taxon>
        <taxon>Magnoliopsida</taxon>
        <taxon>Magnoliidae</taxon>
        <taxon>Piperales</taxon>
        <taxon>Aristolochiaceae</taxon>
        <taxon>Aristolochia</taxon>
    </lineage>
</organism>
<evidence type="ECO:0000256" key="1">
    <source>
        <dbReference type="ARBA" id="ARBA00004477"/>
    </source>
</evidence>
<evidence type="ECO:0000259" key="14">
    <source>
        <dbReference type="PROSITE" id="PS50089"/>
    </source>
</evidence>
<dbReference type="SUPFAM" id="SSF57850">
    <property type="entry name" value="RING/U-box"/>
    <property type="match status" value="1"/>
</dbReference>
<dbReference type="PROSITE" id="PS00518">
    <property type="entry name" value="ZF_RING_1"/>
    <property type="match status" value="1"/>
</dbReference>
<reference evidence="15 16" key="1">
    <citation type="submission" date="2021-07" db="EMBL/GenBank/DDBJ databases">
        <title>The Aristolochia fimbriata genome: insights into angiosperm evolution, floral development and chemical biosynthesis.</title>
        <authorList>
            <person name="Jiao Y."/>
        </authorList>
    </citation>
    <scope>NUCLEOTIDE SEQUENCE [LARGE SCALE GENOMIC DNA]</scope>
    <source>
        <strain evidence="15">IBCAS-2021</strain>
        <tissue evidence="15">Leaf</tissue>
    </source>
</reference>
<dbReference type="SMART" id="SM00184">
    <property type="entry name" value="RING"/>
    <property type="match status" value="1"/>
</dbReference>
<name>A0AAV7EAB5_ARIFI</name>
<evidence type="ECO:0000256" key="5">
    <source>
        <dbReference type="ARBA" id="ARBA00022771"/>
    </source>
</evidence>
<keyword evidence="5 12" id="KW-0863">Zinc-finger</keyword>
<keyword evidence="6" id="KW-0256">Endoplasmic reticulum</keyword>
<evidence type="ECO:0000256" key="7">
    <source>
        <dbReference type="ARBA" id="ARBA00022833"/>
    </source>
</evidence>
<keyword evidence="16" id="KW-1185">Reference proteome</keyword>
<comment type="caution">
    <text evidence="15">The sequence shown here is derived from an EMBL/GenBank/DDBJ whole genome shotgun (WGS) entry which is preliminary data.</text>
</comment>
<evidence type="ECO:0000256" key="2">
    <source>
        <dbReference type="ARBA" id="ARBA00014068"/>
    </source>
</evidence>
<dbReference type="InterPro" id="IPR013083">
    <property type="entry name" value="Znf_RING/FYVE/PHD"/>
</dbReference>
<dbReference type="PANTHER" id="PTHR22894">
    <property type="entry name" value="RING-TYPE DOMAIN-CONTAINING PROTEIN"/>
    <property type="match status" value="1"/>
</dbReference>
<keyword evidence="7" id="KW-0862">Zinc</keyword>
<evidence type="ECO:0000256" key="10">
    <source>
        <dbReference type="ARBA" id="ARBA00030110"/>
    </source>
</evidence>
<dbReference type="GO" id="GO:0008270">
    <property type="term" value="F:zinc ion binding"/>
    <property type="evidence" value="ECO:0007669"/>
    <property type="project" value="UniProtKB-KW"/>
</dbReference>
<proteinExistence type="predicted"/>
<feature type="transmembrane region" description="Helical" evidence="13">
    <location>
        <begin position="160"/>
        <end position="180"/>
    </location>
</feature>
<dbReference type="PROSITE" id="PS50089">
    <property type="entry name" value="ZF_RING_2"/>
    <property type="match status" value="1"/>
</dbReference>
<dbReference type="Pfam" id="PF13445">
    <property type="entry name" value="zf-RING_UBOX"/>
    <property type="match status" value="1"/>
</dbReference>
<feature type="transmembrane region" description="Helical" evidence="13">
    <location>
        <begin position="122"/>
        <end position="140"/>
    </location>
</feature>
<evidence type="ECO:0000256" key="13">
    <source>
        <dbReference type="SAM" id="Phobius"/>
    </source>
</evidence>
<dbReference type="Proteomes" id="UP000825729">
    <property type="component" value="Unassembled WGS sequence"/>
</dbReference>
<keyword evidence="8 13" id="KW-1133">Transmembrane helix</keyword>
<evidence type="ECO:0000256" key="11">
    <source>
        <dbReference type="ARBA" id="ARBA00031107"/>
    </source>
</evidence>
<evidence type="ECO:0000313" key="15">
    <source>
        <dbReference type="EMBL" id="KAG9444153.1"/>
    </source>
</evidence>
<evidence type="ECO:0000256" key="4">
    <source>
        <dbReference type="ARBA" id="ARBA00022723"/>
    </source>
</evidence>
<evidence type="ECO:0000256" key="6">
    <source>
        <dbReference type="ARBA" id="ARBA00022824"/>
    </source>
</evidence>
<dbReference type="InterPro" id="IPR001841">
    <property type="entry name" value="Znf_RING"/>
</dbReference>